<evidence type="ECO:0008006" key="4">
    <source>
        <dbReference type="Google" id="ProtNLM"/>
    </source>
</evidence>
<evidence type="ECO:0000313" key="3">
    <source>
        <dbReference type="Proteomes" id="UP000316270"/>
    </source>
</evidence>
<keyword evidence="1" id="KW-0732">Signal</keyword>
<keyword evidence="3" id="KW-1185">Reference proteome</keyword>
<reference evidence="2 3" key="1">
    <citation type="submission" date="2019-07" db="EMBL/GenBank/DDBJ databases">
        <title>Finished genome of Venturia effusa.</title>
        <authorList>
            <person name="Young C.A."/>
            <person name="Cox M.P."/>
            <person name="Ganley A.R.D."/>
            <person name="David W.J."/>
        </authorList>
    </citation>
    <scope>NUCLEOTIDE SEQUENCE [LARGE SCALE GENOMIC DNA]</scope>
    <source>
        <strain evidence="3">albino</strain>
    </source>
</reference>
<feature type="chain" id="PRO_5022004542" description="Cyanovirin-N domain-containing protein" evidence="1">
    <location>
        <begin position="19"/>
        <end position="135"/>
    </location>
</feature>
<feature type="signal peptide" evidence="1">
    <location>
        <begin position="1"/>
        <end position="18"/>
    </location>
</feature>
<gene>
    <name evidence="2" type="ORF">FKW77_009897</name>
</gene>
<proteinExistence type="predicted"/>
<dbReference type="OrthoDB" id="2910287at2759"/>
<sequence>MVCIKILIITFLAALSAAIPQSPASIFARGQCDTNYQGGVYVCSNPGFTGKCDYVDLMTKNEFGGCKRLPNTRIASFGPSAGLTCWAWTDQHCGQSLTFQGFPSEVLKDLQCPGHSDLFLTGFNNRLLSFRCDKT</sequence>
<dbReference type="EMBL" id="CP042194">
    <property type="protein sequence ID" value="QDS74124.1"/>
    <property type="molecule type" value="Genomic_DNA"/>
</dbReference>
<organism evidence="2 3">
    <name type="scientific">Venturia effusa</name>
    <dbReference type="NCBI Taxonomy" id="50376"/>
    <lineage>
        <taxon>Eukaryota</taxon>
        <taxon>Fungi</taxon>
        <taxon>Dikarya</taxon>
        <taxon>Ascomycota</taxon>
        <taxon>Pezizomycotina</taxon>
        <taxon>Dothideomycetes</taxon>
        <taxon>Pleosporomycetidae</taxon>
        <taxon>Venturiales</taxon>
        <taxon>Venturiaceae</taxon>
        <taxon>Venturia</taxon>
    </lineage>
</organism>
<dbReference type="AlphaFoldDB" id="A0A517LER7"/>
<accession>A0A517LER7</accession>
<evidence type="ECO:0000313" key="2">
    <source>
        <dbReference type="EMBL" id="QDS74124.1"/>
    </source>
</evidence>
<evidence type="ECO:0000256" key="1">
    <source>
        <dbReference type="SAM" id="SignalP"/>
    </source>
</evidence>
<name>A0A517LER7_9PEZI</name>
<protein>
    <recommendedName>
        <fullName evidence="4">Cyanovirin-N domain-containing protein</fullName>
    </recommendedName>
</protein>
<dbReference type="Proteomes" id="UP000316270">
    <property type="component" value="Chromosome 10"/>
</dbReference>